<evidence type="ECO:0000313" key="2">
    <source>
        <dbReference type="Proteomes" id="UP000250166"/>
    </source>
</evidence>
<proteinExistence type="predicted"/>
<dbReference type="EMBL" id="UAWL01000006">
    <property type="protein sequence ID" value="SQB98636.1"/>
    <property type="molecule type" value="Genomic_DNA"/>
</dbReference>
<accession>A0A2X3BH61</accession>
<gene>
    <name evidence="1" type="ORF">NCTC13102_01100</name>
</gene>
<evidence type="ECO:0000313" key="1">
    <source>
        <dbReference type="EMBL" id="SQB98636.1"/>
    </source>
</evidence>
<dbReference type="RefSeq" id="WP_112058622.1">
    <property type="nucleotide sequence ID" value="NZ_UAWL01000006.1"/>
</dbReference>
<reference evidence="1 2" key="1">
    <citation type="submission" date="2018-06" db="EMBL/GenBank/DDBJ databases">
        <authorList>
            <consortium name="Pathogen Informatics"/>
            <person name="Doyle S."/>
        </authorList>
    </citation>
    <scope>NUCLEOTIDE SEQUENCE [LARGE SCALE GENOMIC DNA]</scope>
    <source>
        <strain evidence="1 2">NCTC13102</strain>
    </source>
</reference>
<sequence>MKKLLFILCLISQIGAESKDLPDANDFLDLFKENLEESHRIIIQRSLQKNYLRFRGYELVDYKIYKQMPPNERKNIKKPLIFFRGILQSKPTYSELGGVSVHAILAQDTKDKKAQKIYLNFDGRYLSDLLTIGESREFYALCAVPLVNRCLLIGIGEKW</sequence>
<name>A0A2X3BH61_9HELI</name>
<dbReference type="AlphaFoldDB" id="A0A2X3BH61"/>
<organism evidence="1 2">
    <name type="scientific">Helicobacter fennelliae</name>
    <dbReference type="NCBI Taxonomy" id="215"/>
    <lineage>
        <taxon>Bacteria</taxon>
        <taxon>Pseudomonadati</taxon>
        <taxon>Campylobacterota</taxon>
        <taxon>Epsilonproteobacteria</taxon>
        <taxon>Campylobacterales</taxon>
        <taxon>Helicobacteraceae</taxon>
        <taxon>Helicobacter</taxon>
    </lineage>
</organism>
<dbReference type="Proteomes" id="UP000250166">
    <property type="component" value="Unassembled WGS sequence"/>
</dbReference>
<protein>
    <submittedName>
        <fullName evidence="1">Uncharacterized protein</fullName>
    </submittedName>
</protein>